<keyword evidence="2" id="KW-1185">Reference proteome</keyword>
<gene>
    <name evidence="1" type="ORF">GCM10023198_48500</name>
</gene>
<protein>
    <submittedName>
        <fullName evidence="1">Uncharacterized protein</fullName>
    </submittedName>
</protein>
<proteinExistence type="predicted"/>
<reference evidence="2" key="1">
    <citation type="journal article" date="2019" name="Int. J. Syst. Evol. Microbiol.">
        <title>The Global Catalogue of Microorganisms (GCM) 10K type strain sequencing project: providing services to taxonomists for standard genome sequencing and annotation.</title>
        <authorList>
            <consortium name="The Broad Institute Genomics Platform"/>
            <consortium name="The Broad Institute Genome Sequencing Center for Infectious Disease"/>
            <person name="Wu L."/>
            <person name="Ma J."/>
        </authorList>
    </citation>
    <scope>NUCLEOTIDE SEQUENCE [LARGE SCALE GENOMIC DNA]</scope>
    <source>
        <strain evidence="2">JCM 17975</strain>
    </source>
</reference>
<dbReference type="Proteomes" id="UP001500843">
    <property type="component" value="Unassembled WGS sequence"/>
</dbReference>
<organism evidence="1 2">
    <name type="scientific">Promicromonospora umidemergens</name>
    <dbReference type="NCBI Taxonomy" id="629679"/>
    <lineage>
        <taxon>Bacteria</taxon>
        <taxon>Bacillati</taxon>
        <taxon>Actinomycetota</taxon>
        <taxon>Actinomycetes</taxon>
        <taxon>Micrococcales</taxon>
        <taxon>Promicromonosporaceae</taxon>
        <taxon>Promicromonospora</taxon>
    </lineage>
</organism>
<name>A0ABP8Y043_9MICO</name>
<sequence length="62" mass="6908">MFGTQYPLALGKALGKHWETHWRPRPIVGTLDRSRRRRSMVGSVVVSQCSAAGCPEAVTDPW</sequence>
<evidence type="ECO:0000313" key="2">
    <source>
        <dbReference type="Proteomes" id="UP001500843"/>
    </source>
</evidence>
<evidence type="ECO:0000313" key="1">
    <source>
        <dbReference type="EMBL" id="GAA4719076.1"/>
    </source>
</evidence>
<accession>A0ABP8Y043</accession>
<comment type="caution">
    <text evidence="1">The sequence shown here is derived from an EMBL/GenBank/DDBJ whole genome shotgun (WGS) entry which is preliminary data.</text>
</comment>
<dbReference type="EMBL" id="BAABHM010000031">
    <property type="protein sequence ID" value="GAA4719076.1"/>
    <property type="molecule type" value="Genomic_DNA"/>
</dbReference>